<evidence type="ECO:0000259" key="2">
    <source>
        <dbReference type="Pfam" id="PF01232"/>
    </source>
</evidence>
<accession>I7LDE6</accession>
<dbReference type="AlphaFoldDB" id="I7LDE6"/>
<evidence type="ECO:0000313" key="4">
    <source>
        <dbReference type="Proteomes" id="UP000009326"/>
    </source>
</evidence>
<organism evidence="3 4">
    <name type="scientific">Lactobacillus gigeriorum DSM 23908 = CRBIP 24.85</name>
    <dbReference type="NCBI Taxonomy" id="1423751"/>
    <lineage>
        <taxon>Bacteria</taxon>
        <taxon>Bacillati</taxon>
        <taxon>Bacillota</taxon>
        <taxon>Bacilli</taxon>
        <taxon>Lactobacillales</taxon>
        <taxon>Lactobacillaceae</taxon>
        <taxon>Lactobacillus</taxon>
    </lineage>
</organism>
<feature type="domain" description="Mannitol dehydrogenase N-terminal" evidence="2">
    <location>
        <begin position="4"/>
        <end position="46"/>
    </location>
</feature>
<comment type="caution">
    <text evidence="3">The sequence shown here is derived from an EMBL/GenBank/DDBJ whole genome shotgun (WGS) entry which is preliminary data.</text>
</comment>
<dbReference type="EMBL" id="CAKC01000059">
    <property type="protein sequence ID" value="CCI87271.1"/>
    <property type="molecule type" value="Genomic_DNA"/>
</dbReference>
<keyword evidence="1" id="KW-0560">Oxidoreductase</keyword>
<dbReference type="Gene3D" id="3.40.50.720">
    <property type="entry name" value="NAD(P)-binding Rossmann-like Domain"/>
    <property type="match status" value="1"/>
</dbReference>
<name>I7LDE6_9LACO</name>
<proteinExistence type="predicted"/>
<dbReference type="GO" id="GO:0016491">
    <property type="term" value="F:oxidoreductase activity"/>
    <property type="evidence" value="ECO:0007669"/>
    <property type="project" value="UniProtKB-KW"/>
</dbReference>
<dbReference type="Proteomes" id="UP000009326">
    <property type="component" value="Unassembled WGS sequence"/>
</dbReference>
<evidence type="ECO:0000256" key="1">
    <source>
        <dbReference type="ARBA" id="ARBA00023002"/>
    </source>
</evidence>
<evidence type="ECO:0000313" key="3">
    <source>
        <dbReference type="EMBL" id="CCI87271.1"/>
    </source>
</evidence>
<reference evidence="3 4" key="1">
    <citation type="submission" date="2012-06" db="EMBL/GenBank/DDBJ databases">
        <title>Draft genome sequence of Lactobacillus gigeriorum CRBIP 24.85T, isolated from chicken crop.</title>
        <authorList>
            <person name="Cousin S."/>
            <person name="Ma L."/>
            <person name="Creno S."/>
            <person name="Clermont D."/>
            <person name="Loux V."/>
            <person name="Bizet C."/>
            <person name="Bouchier C."/>
        </authorList>
    </citation>
    <scope>NUCLEOTIDE SEQUENCE [LARGE SCALE GENOMIC DNA]</scope>
    <source>
        <strain evidence="4">CRBIP 24.85T</strain>
    </source>
</reference>
<sequence>MIQLKTTDIITTAIGPKILAIIAPLIAEGLTARLVAGNEQPLDVMPVKI</sequence>
<dbReference type="InterPro" id="IPR013131">
    <property type="entry name" value="Mannitol_DH_N"/>
</dbReference>
<gene>
    <name evidence="3" type="ORF">BN52_03685</name>
</gene>
<protein>
    <recommendedName>
        <fullName evidence="2">Mannitol dehydrogenase N-terminal domain-containing protein</fullName>
    </recommendedName>
</protein>
<dbReference type="Pfam" id="PF01232">
    <property type="entry name" value="Mannitol_dh"/>
    <property type="match status" value="1"/>
</dbReference>